<reference evidence="1" key="1">
    <citation type="submission" date="2020-03" db="EMBL/GenBank/DDBJ databases">
        <authorList>
            <person name="Weist P."/>
        </authorList>
    </citation>
    <scope>NUCLEOTIDE SEQUENCE</scope>
</reference>
<protein>
    <submittedName>
        <fullName evidence="1">Uncharacterized protein</fullName>
    </submittedName>
</protein>
<name>A0A9N7VD88_PLEPL</name>
<evidence type="ECO:0000313" key="2">
    <source>
        <dbReference type="Proteomes" id="UP001153269"/>
    </source>
</evidence>
<evidence type="ECO:0000313" key="1">
    <source>
        <dbReference type="EMBL" id="CAB1447393.1"/>
    </source>
</evidence>
<dbReference type="AlphaFoldDB" id="A0A9N7VD88"/>
<dbReference type="EMBL" id="CADEAL010003945">
    <property type="protein sequence ID" value="CAB1447393.1"/>
    <property type="molecule type" value="Genomic_DNA"/>
</dbReference>
<organism evidence="1 2">
    <name type="scientific">Pleuronectes platessa</name>
    <name type="common">European plaice</name>
    <dbReference type="NCBI Taxonomy" id="8262"/>
    <lineage>
        <taxon>Eukaryota</taxon>
        <taxon>Metazoa</taxon>
        <taxon>Chordata</taxon>
        <taxon>Craniata</taxon>
        <taxon>Vertebrata</taxon>
        <taxon>Euteleostomi</taxon>
        <taxon>Actinopterygii</taxon>
        <taxon>Neopterygii</taxon>
        <taxon>Teleostei</taxon>
        <taxon>Neoteleostei</taxon>
        <taxon>Acanthomorphata</taxon>
        <taxon>Carangaria</taxon>
        <taxon>Pleuronectiformes</taxon>
        <taxon>Pleuronectoidei</taxon>
        <taxon>Pleuronectidae</taxon>
        <taxon>Pleuronectes</taxon>
    </lineage>
</organism>
<accession>A0A9N7VD88</accession>
<dbReference type="Proteomes" id="UP001153269">
    <property type="component" value="Unassembled WGS sequence"/>
</dbReference>
<proteinExistence type="predicted"/>
<comment type="caution">
    <text evidence="1">The sequence shown here is derived from an EMBL/GenBank/DDBJ whole genome shotgun (WGS) entry which is preliminary data.</text>
</comment>
<keyword evidence="2" id="KW-1185">Reference proteome</keyword>
<sequence>MELTDNLRVPASTTMTQRQQLILAGLPCGATAHSNKLFHCTTVSSVIGAKRLVALQGHLDGTRPPEVKPQHNLIDTRAGNTCSERDGSGGAIRPWADSIYIKAGMEALCVGTSSGSLGNKSVLHNLKWNL</sequence>
<gene>
    <name evidence="1" type="ORF">PLEPLA_LOCUS35085</name>
</gene>